<evidence type="ECO:0000313" key="1">
    <source>
        <dbReference type="EMBL" id="KAJ7752662.1"/>
    </source>
</evidence>
<feature type="non-terminal residue" evidence="1">
    <location>
        <position position="154"/>
    </location>
</feature>
<organism evidence="1 2">
    <name type="scientific">Mycena metata</name>
    <dbReference type="NCBI Taxonomy" id="1033252"/>
    <lineage>
        <taxon>Eukaryota</taxon>
        <taxon>Fungi</taxon>
        <taxon>Dikarya</taxon>
        <taxon>Basidiomycota</taxon>
        <taxon>Agaricomycotina</taxon>
        <taxon>Agaricomycetes</taxon>
        <taxon>Agaricomycetidae</taxon>
        <taxon>Agaricales</taxon>
        <taxon>Marasmiineae</taxon>
        <taxon>Mycenaceae</taxon>
        <taxon>Mycena</taxon>
    </lineage>
</organism>
<reference evidence="1" key="1">
    <citation type="submission" date="2023-03" db="EMBL/GenBank/DDBJ databases">
        <title>Massive genome expansion in bonnet fungi (Mycena s.s.) driven by repeated elements and novel gene families across ecological guilds.</title>
        <authorList>
            <consortium name="Lawrence Berkeley National Laboratory"/>
            <person name="Harder C.B."/>
            <person name="Miyauchi S."/>
            <person name="Viragh M."/>
            <person name="Kuo A."/>
            <person name="Thoen E."/>
            <person name="Andreopoulos B."/>
            <person name="Lu D."/>
            <person name="Skrede I."/>
            <person name="Drula E."/>
            <person name="Henrissat B."/>
            <person name="Morin E."/>
            <person name="Kohler A."/>
            <person name="Barry K."/>
            <person name="LaButti K."/>
            <person name="Morin E."/>
            <person name="Salamov A."/>
            <person name="Lipzen A."/>
            <person name="Mereny Z."/>
            <person name="Hegedus B."/>
            <person name="Baldrian P."/>
            <person name="Stursova M."/>
            <person name="Weitz H."/>
            <person name="Taylor A."/>
            <person name="Grigoriev I.V."/>
            <person name="Nagy L.G."/>
            <person name="Martin F."/>
            <person name="Kauserud H."/>
        </authorList>
    </citation>
    <scope>NUCLEOTIDE SEQUENCE</scope>
    <source>
        <strain evidence="1">CBHHK182m</strain>
    </source>
</reference>
<dbReference type="Gene3D" id="3.20.20.80">
    <property type="entry name" value="Glycosidases"/>
    <property type="match status" value="1"/>
</dbReference>
<keyword evidence="2" id="KW-1185">Reference proteome</keyword>
<name>A0AAD7NAL1_9AGAR</name>
<sequence>VTTANGTTFVYRNPFGGYWIADPSNPFASGARPNSWTPALNETWTWGVDRVNGVNLGGWFPSAVDEWSLSTLMRADNTLQTTMEARYDGFVVSFVCLSKLGVCKVRGGGSEGKGGSAIRGWSGLVRVGFPASREVPVGRLEGREAFREAFQVLE</sequence>
<proteinExistence type="predicted"/>
<protein>
    <submittedName>
        <fullName evidence="1">Uncharacterized protein</fullName>
    </submittedName>
</protein>
<dbReference type="AlphaFoldDB" id="A0AAD7NAL1"/>
<dbReference type="Proteomes" id="UP001215598">
    <property type="component" value="Unassembled WGS sequence"/>
</dbReference>
<comment type="caution">
    <text evidence="1">The sequence shown here is derived from an EMBL/GenBank/DDBJ whole genome shotgun (WGS) entry which is preliminary data.</text>
</comment>
<accession>A0AAD7NAL1</accession>
<evidence type="ECO:0000313" key="2">
    <source>
        <dbReference type="Proteomes" id="UP001215598"/>
    </source>
</evidence>
<gene>
    <name evidence="1" type="ORF">B0H16DRAFT_1317462</name>
</gene>
<dbReference type="EMBL" id="JARKIB010000058">
    <property type="protein sequence ID" value="KAJ7752662.1"/>
    <property type="molecule type" value="Genomic_DNA"/>
</dbReference>